<dbReference type="Gene3D" id="3.40.50.150">
    <property type="entry name" value="Vaccinia Virus protein VP39"/>
    <property type="match status" value="1"/>
</dbReference>
<name>A0AAD6MG77_9ROSI</name>
<dbReference type="GO" id="GO:0005634">
    <property type="term" value="C:nucleus"/>
    <property type="evidence" value="ECO:0007669"/>
    <property type="project" value="TreeGrafter"/>
</dbReference>
<keyword evidence="2" id="KW-1185">Reference proteome</keyword>
<dbReference type="InterPro" id="IPR019410">
    <property type="entry name" value="Methyltransf_16"/>
</dbReference>
<dbReference type="Pfam" id="PF10294">
    <property type="entry name" value="Methyltransf_16"/>
    <property type="match status" value="1"/>
</dbReference>
<dbReference type="EMBL" id="JAQIZT010000009">
    <property type="protein sequence ID" value="KAJ6984928.1"/>
    <property type="molecule type" value="Genomic_DNA"/>
</dbReference>
<dbReference type="GO" id="GO:0008276">
    <property type="term" value="F:protein methyltransferase activity"/>
    <property type="evidence" value="ECO:0007669"/>
    <property type="project" value="InterPro"/>
</dbReference>
<dbReference type="AlphaFoldDB" id="A0AAD6MG77"/>
<gene>
    <name evidence="1" type="ORF">NC653_023042</name>
</gene>
<dbReference type="InterPro" id="IPR029063">
    <property type="entry name" value="SAM-dependent_MTases_sf"/>
</dbReference>
<dbReference type="InterPro" id="IPR038899">
    <property type="entry name" value="METTL22"/>
</dbReference>
<reference evidence="1" key="1">
    <citation type="journal article" date="2023" name="Mol. Ecol. Resour.">
        <title>Chromosome-level genome assembly of a triploid poplar Populus alba 'Berolinensis'.</title>
        <authorList>
            <person name="Chen S."/>
            <person name="Yu Y."/>
            <person name="Wang X."/>
            <person name="Wang S."/>
            <person name="Zhang T."/>
            <person name="Zhou Y."/>
            <person name="He R."/>
            <person name="Meng N."/>
            <person name="Wang Y."/>
            <person name="Liu W."/>
            <person name="Liu Z."/>
            <person name="Liu J."/>
            <person name="Guo Q."/>
            <person name="Huang H."/>
            <person name="Sederoff R.R."/>
            <person name="Wang G."/>
            <person name="Qu G."/>
            <person name="Chen S."/>
        </authorList>
    </citation>
    <scope>NUCLEOTIDE SEQUENCE</scope>
    <source>
        <strain evidence="1">SC-2020</strain>
    </source>
</reference>
<dbReference type="PANTHER" id="PTHR23108:SF3">
    <property type="entry name" value="METHYLTRANSFERASE FAMILY PROTEIN"/>
    <property type="match status" value="1"/>
</dbReference>
<evidence type="ECO:0000313" key="2">
    <source>
        <dbReference type="Proteomes" id="UP001164929"/>
    </source>
</evidence>
<organism evidence="1 2">
    <name type="scientific">Populus alba x Populus x berolinensis</name>
    <dbReference type="NCBI Taxonomy" id="444605"/>
    <lineage>
        <taxon>Eukaryota</taxon>
        <taxon>Viridiplantae</taxon>
        <taxon>Streptophyta</taxon>
        <taxon>Embryophyta</taxon>
        <taxon>Tracheophyta</taxon>
        <taxon>Spermatophyta</taxon>
        <taxon>Magnoliopsida</taxon>
        <taxon>eudicotyledons</taxon>
        <taxon>Gunneridae</taxon>
        <taxon>Pentapetalae</taxon>
        <taxon>rosids</taxon>
        <taxon>fabids</taxon>
        <taxon>Malpighiales</taxon>
        <taxon>Salicaceae</taxon>
        <taxon>Saliceae</taxon>
        <taxon>Populus</taxon>
    </lineage>
</organism>
<dbReference type="SUPFAM" id="SSF53335">
    <property type="entry name" value="S-adenosyl-L-methionine-dependent methyltransferases"/>
    <property type="match status" value="1"/>
</dbReference>
<dbReference type="PANTHER" id="PTHR23108">
    <property type="entry name" value="METHYLTRANSFERASE-RELATED"/>
    <property type="match status" value="1"/>
</dbReference>
<evidence type="ECO:0000313" key="1">
    <source>
        <dbReference type="EMBL" id="KAJ6984928.1"/>
    </source>
</evidence>
<proteinExistence type="predicted"/>
<sequence length="330" mass="36834">MKNEQQRAIKNPLPFSNQKTLVIIWREKMNREEKEEEEEEIVCLDESFFINDNYRLTTFTFGSQVIELLCLHSASRKGAERKDLADPMAMIVYQLQSPLIQSNAGRSLSGCVVLLAVYAKKTELFACACFGRPLITAEKADFDLTGQLVWPGALLLNDYLAKNAEMLQGCSIIELGSGVGVTGILCSRFCPQLLLTDHNDEILKKNIELCASSENPNCCAELAAEKLEWGNSDHIDQILQRYSRGFDLILGADIYILQSSVPLLFDTVERLLHVRGGQCKFILAYVSRAKSMDSLIMKQAAEHGMRMVEVTGTRSVVGNLEGVIFEVALQ</sequence>
<comment type="caution">
    <text evidence="1">The sequence shown here is derived from an EMBL/GenBank/DDBJ whole genome shotgun (WGS) entry which is preliminary data.</text>
</comment>
<accession>A0AAD6MG77</accession>
<protein>
    <submittedName>
        <fullName evidence="1">Uncharacterized protein</fullName>
    </submittedName>
</protein>
<dbReference type="Proteomes" id="UP001164929">
    <property type="component" value="Chromosome 9"/>
</dbReference>